<organism evidence="6 7">
    <name type="scientific">Gordonia jacobaea</name>
    <dbReference type="NCBI Taxonomy" id="122202"/>
    <lineage>
        <taxon>Bacteria</taxon>
        <taxon>Bacillati</taxon>
        <taxon>Actinomycetota</taxon>
        <taxon>Actinomycetes</taxon>
        <taxon>Mycobacteriales</taxon>
        <taxon>Gordoniaceae</taxon>
        <taxon>Gordonia</taxon>
    </lineage>
</organism>
<dbReference type="Gene3D" id="1.10.357.10">
    <property type="entry name" value="Tetracycline Repressor, domain 2"/>
    <property type="match status" value="1"/>
</dbReference>
<evidence type="ECO:0000256" key="3">
    <source>
        <dbReference type="ARBA" id="ARBA00023163"/>
    </source>
</evidence>
<dbReference type="RefSeq" id="WP_049698129.1">
    <property type="nucleotide sequence ID" value="NZ_JAQDQF010000005.1"/>
</dbReference>
<proteinExistence type="predicted"/>
<dbReference type="InterPro" id="IPR036271">
    <property type="entry name" value="Tet_transcr_reg_TetR-rel_C_sf"/>
</dbReference>
<keyword evidence="7" id="KW-1185">Reference proteome</keyword>
<reference evidence="6 7" key="1">
    <citation type="submission" date="2015-05" db="EMBL/GenBank/DDBJ databases">
        <title>Draft genome sequence of the bacterium Gordonia jacobaea a new member of the Gordonia genus.</title>
        <authorList>
            <person name="Jimenez-Galisteo G."/>
            <person name="Dominguez A."/>
            <person name="Munoz E."/>
            <person name="Vinas M."/>
        </authorList>
    </citation>
    <scope>NUCLEOTIDE SEQUENCE [LARGE SCALE GENOMIC DNA]</scope>
    <source>
        <strain evidence="7">mv1</strain>
    </source>
</reference>
<dbReference type="InterPro" id="IPR050109">
    <property type="entry name" value="HTH-type_TetR-like_transc_reg"/>
</dbReference>
<dbReference type="SUPFAM" id="SSF46689">
    <property type="entry name" value="Homeodomain-like"/>
    <property type="match status" value="1"/>
</dbReference>
<keyword evidence="1" id="KW-0805">Transcription regulation</keyword>
<evidence type="ECO:0000313" key="7">
    <source>
        <dbReference type="Proteomes" id="UP000037247"/>
    </source>
</evidence>
<feature type="domain" description="HTH tetR-type" evidence="5">
    <location>
        <begin position="10"/>
        <end position="70"/>
    </location>
</feature>
<sequence length="232" mass="25077">MSDDSAQRVPLNRDRVLGCAVRLADRDGFDAVTMRALATELDVVPMALYKHVANKSDLVDGMIDVVVDSYPASSAQGWRRSVRSRILAARRVYQAHPWMRTAIESRDTPTPGALAYMDSLAAEFIDGGIAIDLTHHAMHVVGPRIWGFTAEVFTGSAAPPADLGPAAQAAAEAEFAKRYPAVTAIALDARARTGPAGCDDDFEFEFAVDLILEAVERLHDAGWESTSLRPPT</sequence>
<keyword evidence="2 4" id="KW-0238">DNA-binding</keyword>
<protein>
    <submittedName>
        <fullName evidence="6">TetR family transcriptional regulator</fullName>
    </submittedName>
</protein>
<evidence type="ECO:0000256" key="4">
    <source>
        <dbReference type="PROSITE-ProRule" id="PRU00335"/>
    </source>
</evidence>
<dbReference type="InterPro" id="IPR004111">
    <property type="entry name" value="Repressor_TetR_C"/>
</dbReference>
<dbReference type="InterPro" id="IPR009057">
    <property type="entry name" value="Homeodomain-like_sf"/>
</dbReference>
<dbReference type="InterPro" id="IPR001647">
    <property type="entry name" value="HTH_TetR"/>
</dbReference>
<dbReference type="Pfam" id="PF00440">
    <property type="entry name" value="TetR_N"/>
    <property type="match status" value="1"/>
</dbReference>
<dbReference type="Gene3D" id="1.10.10.60">
    <property type="entry name" value="Homeodomain-like"/>
    <property type="match status" value="1"/>
</dbReference>
<evidence type="ECO:0000259" key="5">
    <source>
        <dbReference type="PROSITE" id="PS50977"/>
    </source>
</evidence>
<evidence type="ECO:0000256" key="2">
    <source>
        <dbReference type="ARBA" id="ARBA00023125"/>
    </source>
</evidence>
<dbReference type="PANTHER" id="PTHR30055">
    <property type="entry name" value="HTH-TYPE TRANSCRIPTIONAL REGULATOR RUTR"/>
    <property type="match status" value="1"/>
</dbReference>
<dbReference type="PROSITE" id="PS50977">
    <property type="entry name" value="HTH_TETR_2"/>
    <property type="match status" value="1"/>
</dbReference>
<dbReference type="SUPFAM" id="SSF48498">
    <property type="entry name" value="Tetracyclin repressor-like, C-terminal domain"/>
    <property type="match status" value="1"/>
</dbReference>
<feature type="DNA-binding region" description="H-T-H motif" evidence="4">
    <location>
        <begin position="33"/>
        <end position="52"/>
    </location>
</feature>
<dbReference type="PANTHER" id="PTHR30055:SF151">
    <property type="entry name" value="TRANSCRIPTIONAL REGULATORY PROTEIN"/>
    <property type="match status" value="1"/>
</dbReference>
<comment type="caution">
    <text evidence="6">The sequence shown here is derived from an EMBL/GenBank/DDBJ whole genome shotgun (WGS) entry which is preliminary data.</text>
</comment>
<dbReference type="Proteomes" id="UP000037247">
    <property type="component" value="Unassembled WGS sequence"/>
</dbReference>
<keyword evidence="3" id="KW-0804">Transcription</keyword>
<evidence type="ECO:0000313" key="6">
    <source>
        <dbReference type="EMBL" id="KNA91785.1"/>
    </source>
</evidence>
<evidence type="ECO:0000256" key="1">
    <source>
        <dbReference type="ARBA" id="ARBA00023015"/>
    </source>
</evidence>
<dbReference type="EMBL" id="LDTZ01000015">
    <property type="protein sequence ID" value="KNA91785.1"/>
    <property type="molecule type" value="Genomic_DNA"/>
</dbReference>
<accession>A0ABR5IDH5</accession>
<gene>
    <name evidence="6" type="ORF">ABW18_06030</name>
</gene>
<dbReference type="Pfam" id="PF02909">
    <property type="entry name" value="TetR_C_1"/>
    <property type="match status" value="1"/>
</dbReference>
<name>A0ABR5IDH5_9ACTN</name>